<organism evidence="3 4">
    <name type="scientific">Sphingomonas dokdonensis</name>
    <dbReference type="NCBI Taxonomy" id="344880"/>
    <lineage>
        <taxon>Bacteria</taxon>
        <taxon>Pseudomonadati</taxon>
        <taxon>Pseudomonadota</taxon>
        <taxon>Alphaproteobacteria</taxon>
        <taxon>Sphingomonadales</taxon>
        <taxon>Sphingomonadaceae</taxon>
        <taxon>Sphingomonas</taxon>
    </lineage>
</organism>
<keyword evidence="1" id="KW-0694">RNA-binding</keyword>
<dbReference type="CDD" id="cd00165">
    <property type="entry name" value="S4"/>
    <property type="match status" value="1"/>
</dbReference>
<dbReference type="InterPro" id="IPR002942">
    <property type="entry name" value="S4_RNA-bd"/>
</dbReference>
<evidence type="ECO:0000256" key="1">
    <source>
        <dbReference type="PROSITE-ProRule" id="PRU00182"/>
    </source>
</evidence>
<dbReference type="GO" id="GO:0003723">
    <property type="term" value="F:RNA binding"/>
    <property type="evidence" value="ECO:0007669"/>
    <property type="project" value="UniProtKB-KW"/>
</dbReference>
<name>A0A245ZGN7_9SPHN</name>
<protein>
    <submittedName>
        <fullName evidence="3">Heat shock protein 15</fullName>
    </submittedName>
</protein>
<sequence>MRLDRFLWFTRLAKTRDVAQAMAADGHLRINGRRVDRAHTPVRIGNVLTFFKAGAVHVVRVEALPTRRGPAPEARLCYRDLEAGDPATNGTDTSDGD</sequence>
<evidence type="ECO:0000313" key="4">
    <source>
        <dbReference type="Proteomes" id="UP000197290"/>
    </source>
</evidence>
<dbReference type="InterPro" id="IPR036986">
    <property type="entry name" value="S4_RNA-bd_sf"/>
</dbReference>
<proteinExistence type="predicted"/>
<comment type="caution">
    <text evidence="3">The sequence shown here is derived from an EMBL/GenBank/DDBJ whole genome shotgun (WGS) entry which is preliminary data.</text>
</comment>
<dbReference type="Pfam" id="PF01479">
    <property type="entry name" value="S4"/>
    <property type="match status" value="1"/>
</dbReference>
<dbReference type="EMBL" id="NBBI01000005">
    <property type="protein sequence ID" value="OWK28894.1"/>
    <property type="molecule type" value="Genomic_DNA"/>
</dbReference>
<dbReference type="OrthoDB" id="9797176at2"/>
<feature type="domain" description="RNA-binding S4" evidence="2">
    <location>
        <begin position="1"/>
        <end position="64"/>
    </location>
</feature>
<dbReference type="Proteomes" id="UP000197290">
    <property type="component" value="Unassembled WGS sequence"/>
</dbReference>
<gene>
    <name evidence="3" type="primary">hslR</name>
    <name evidence="3" type="ORF">SPDO_27300</name>
</gene>
<keyword evidence="3" id="KW-0346">Stress response</keyword>
<dbReference type="RefSeq" id="WP_088368033.1">
    <property type="nucleotide sequence ID" value="NZ_NBBI01000005.1"/>
</dbReference>
<dbReference type="SMART" id="SM00363">
    <property type="entry name" value="S4"/>
    <property type="match status" value="1"/>
</dbReference>
<evidence type="ECO:0000313" key="3">
    <source>
        <dbReference type="EMBL" id="OWK28894.1"/>
    </source>
</evidence>
<dbReference type="PROSITE" id="PS50889">
    <property type="entry name" value="S4"/>
    <property type="match status" value="1"/>
</dbReference>
<accession>A0A245ZGN7</accession>
<dbReference type="SUPFAM" id="SSF55174">
    <property type="entry name" value="Alpha-L RNA-binding motif"/>
    <property type="match status" value="1"/>
</dbReference>
<dbReference type="Gene3D" id="3.10.290.10">
    <property type="entry name" value="RNA-binding S4 domain"/>
    <property type="match status" value="1"/>
</dbReference>
<evidence type="ECO:0000259" key="2">
    <source>
        <dbReference type="SMART" id="SM00363"/>
    </source>
</evidence>
<reference evidence="3 4" key="1">
    <citation type="submission" date="2017-03" db="EMBL/GenBank/DDBJ databases">
        <title>Genome sequence of Sphingomonas dokdonensis DSM 21029.</title>
        <authorList>
            <person name="Poehlein A."/>
            <person name="Wuebbeler J.H."/>
            <person name="Steinbuechel A."/>
            <person name="Daniel R."/>
        </authorList>
    </citation>
    <scope>NUCLEOTIDE SEQUENCE [LARGE SCALE GENOMIC DNA]</scope>
    <source>
        <strain evidence="3 4">DSM 21029</strain>
    </source>
</reference>
<dbReference type="AlphaFoldDB" id="A0A245ZGN7"/>
<keyword evidence="4" id="KW-1185">Reference proteome</keyword>